<dbReference type="PATRIC" id="fig|1526658.3.peg.4073"/>
<gene>
    <name evidence="1" type="ORF">AE618_13175</name>
</gene>
<dbReference type="AlphaFoldDB" id="A0A0N1F563"/>
<accession>A0A0N1F563</accession>
<comment type="caution">
    <text evidence="1">The sequence shown here is derived from an EMBL/GenBank/DDBJ whole genome shotgun (WGS) entry which is preliminary data.</text>
</comment>
<proteinExistence type="predicted"/>
<reference evidence="1 2" key="1">
    <citation type="submission" date="2015-07" db="EMBL/GenBank/DDBJ databases">
        <title>Whole genome sequencing of Bosea vaviloviae isolated from cave pool.</title>
        <authorList>
            <person name="Tan N.E.H."/>
            <person name="Lee Y.P."/>
            <person name="Gan H.M."/>
            <person name="Barton H."/>
            <person name="Savka M.A."/>
        </authorList>
    </citation>
    <scope>NUCLEOTIDE SEQUENCE [LARGE SCALE GENOMIC DNA]</scope>
    <source>
        <strain evidence="1 2">SD260</strain>
    </source>
</reference>
<evidence type="ECO:0000313" key="1">
    <source>
        <dbReference type="EMBL" id="KPH80683.1"/>
    </source>
</evidence>
<keyword evidence="2" id="KW-1185">Reference proteome</keyword>
<evidence type="ECO:0000313" key="2">
    <source>
        <dbReference type="Proteomes" id="UP000037822"/>
    </source>
</evidence>
<protein>
    <submittedName>
        <fullName evidence="1">Uncharacterized protein</fullName>
    </submittedName>
</protein>
<name>A0A0N1F563_9HYPH</name>
<dbReference type="EMBL" id="LGSZ01000040">
    <property type="protein sequence ID" value="KPH80683.1"/>
    <property type="molecule type" value="Genomic_DNA"/>
</dbReference>
<organism evidence="1 2">
    <name type="scientific">Bosea vaviloviae</name>
    <dbReference type="NCBI Taxonomy" id="1526658"/>
    <lineage>
        <taxon>Bacteria</taxon>
        <taxon>Pseudomonadati</taxon>
        <taxon>Pseudomonadota</taxon>
        <taxon>Alphaproteobacteria</taxon>
        <taxon>Hyphomicrobiales</taxon>
        <taxon>Boseaceae</taxon>
        <taxon>Bosea</taxon>
    </lineage>
</organism>
<sequence length="135" mass="15225">MSNDTHSAPRREDLPDGSVRIHFAAPILLFTEPKGHATLRRPTVAESWEIGDPLTYIVDERGYATPFLDRPRLVTWINRLVTDHDADVIGRDSDLALGMLMEDAVIDFFRKAKLRSRMRSGSSSEQESHHPKSSA</sequence>
<dbReference type="RefSeq" id="WP_054209501.1">
    <property type="nucleotide sequence ID" value="NZ_LGSZ01000040.1"/>
</dbReference>
<dbReference type="Proteomes" id="UP000037822">
    <property type="component" value="Unassembled WGS sequence"/>
</dbReference>
<dbReference type="OrthoDB" id="8162473at2"/>